<sequence length="1420" mass="150094">MATDEPVPDPRLRHRLRLVTASLFLVALTFVTRPGLMIADTKIDFALDPSAFAARALHAWDPAQFGQLQNQANGYLFPMAEFFMGGALLSLDGWVVQRLWMSVLVLAAFIGLYRLAGRLEIGTPTTRLVAALGFALSPRLMTDLGVLSSEVQPVALLPWVMLPLVTAVRRGGSRVGCAARSALAVALCGGVNAASVLAVLVVPFLYIMTRDRTARRWRLLGWWTLMVTTATLWWTVPLAIMARYGFSFLPYTESSAAITPVTSLTNILRGTPDWVAWLVGSGGPTLPVGHALSLTPWLVVVTALVAAAGLAGVLRRDAPERFFLAILLLTGILLVSAGHISAIEPSVAPAVRDLLDGPLAPLRNLRKFDAVLRLPLALGLAHLLATARPKVRIPVVAVLAASVVPALLMGLAGPGPIRQLPTYWGEAAAWLNARTGRQAVLALPGSRFAEYLWGRPLDEPVQQLLTVRWAERQIGAAGSAGLTRLLDAVDRQVAAGRGGPGLAEVLGRIGVRYVLVRNDLDRVELAGAWPARIHQALADSPGLTPVAAFGPATSGGLSTDDAVDGLDLAYPALEVYEVAGASDVVSLRPVSDLLRVGGSPESLLDLADQGVLDERPVVLNADDAGTEPAATLSTDTLRDRTRHFGLLRTGLSPTLTARESPRAATTPGDYLDPAWGAFRTRARHEGIRSVSASTSGSDPGALPAQQQGGYLPFAALDGDLRTAWRSGGWDGAAGQWWRVDFEGPRDPSGTKAVLVPDRALGPVPVRIAVETERGTREQTVSTERGEQLLQTPPGTTSWLRIRFVGFDSAASRRTGTVVSLSEVQVPGLFAARTYDVPGPAATSYLFARDRDDAPACMRGPDRWVCHWSLERSGEEAYGFDRTFTADARRVTLTGRAVLTDTALADRYSRFSQLPSASASSQAHGGTATWARAAFDGDPATTWLPDAADDRPELVLKWKDTKRIDRITVTRPPAARSVVPIAITGDDGSLRAGILDGTGVFTFKALRSSGLRISFGTAAENVQVTDVVVPGVRPVAAAPQAPFALPCGLGPPLDVNGVTVATKVRGTHGDVMNGRPLRFTSCGQAALATGANRVRSWTYSPFRIEDLAVGAEALPPAPTETALSAARVLSWTATSRRIEVTTDSAAFLTVAENQNKGWTASLGGERLRPVRLDGWRQGFVVPAGSQGVVTLTFGPDRSYRAGLAAGLAGLALVAAVAATARRRVTRPESPAARKGLPGLLGIPAGALAGFWVAGLPGTAVVTVLVTVLVAGRRFRALRSPWPAPALLGLAGAITAVGLARGSDVLTDQVPQLLCCAAVAAIVAAVADRQAGAEPADRLLEEPVGELGHRDGHGQGEREDEKVGRLAHPRADHPGEPEQQQGVPEVDPVGDDAEPAHDPAPEEQGERVPVAGVQGQRGDEQH</sequence>
<dbReference type="InterPro" id="IPR008979">
    <property type="entry name" value="Galactose-bd-like_sf"/>
</dbReference>
<feature type="transmembrane region" description="Helical" evidence="2">
    <location>
        <begin position="1280"/>
        <end position="1298"/>
    </location>
</feature>
<feature type="transmembrane region" description="Helical" evidence="2">
    <location>
        <begin position="182"/>
        <end position="207"/>
    </location>
</feature>
<feature type="transmembrane region" description="Helical" evidence="2">
    <location>
        <begin position="294"/>
        <end position="315"/>
    </location>
</feature>
<dbReference type="InterPro" id="IPR021798">
    <property type="entry name" value="AftD_N"/>
</dbReference>
<feature type="region of interest" description="Disordered" evidence="1">
    <location>
        <begin position="1334"/>
        <end position="1420"/>
    </location>
</feature>
<feature type="transmembrane region" description="Helical" evidence="2">
    <location>
        <begin position="394"/>
        <end position="413"/>
    </location>
</feature>
<keyword evidence="5" id="KW-1185">Reference proteome</keyword>
<feature type="compositionally biased region" description="Basic and acidic residues" evidence="1">
    <location>
        <begin position="1392"/>
        <end position="1404"/>
    </location>
</feature>
<dbReference type="SUPFAM" id="SSF49785">
    <property type="entry name" value="Galactose-binding domain-like"/>
    <property type="match status" value="1"/>
</dbReference>
<dbReference type="Gene3D" id="2.60.120.260">
    <property type="entry name" value="Galactose-binding domain-like"/>
    <property type="match status" value="1"/>
</dbReference>
<feature type="compositionally biased region" description="Basic and acidic residues" evidence="1">
    <location>
        <begin position="1334"/>
        <end position="1374"/>
    </location>
</feature>
<name>A0ABP6PWK8_9ACTN</name>
<evidence type="ECO:0000259" key="3">
    <source>
        <dbReference type="Pfam" id="PF11847"/>
    </source>
</evidence>
<dbReference type="EMBL" id="BAAAUV010000001">
    <property type="protein sequence ID" value="GAA3193762.1"/>
    <property type="molecule type" value="Genomic_DNA"/>
</dbReference>
<reference evidence="5" key="1">
    <citation type="journal article" date="2019" name="Int. J. Syst. Evol. Microbiol.">
        <title>The Global Catalogue of Microorganisms (GCM) 10K type strain sequencing project: providing services to taxonomists for standard genome sequencing and annotation.</title>
        <authorList>
            <consortium name="The Broad Institute Genomics Platform"/>
            <consortium name="The Broad Institute Genome Sequencing Center for Infectious Disease"/>
            <person name="Wu L."/>
            <person name="Ma J."/>
        </authorList>
    </citation>
    <scope>NUCLEOTIDE SEQUENCE [LARGE SCALE GENOMIC DNA]</scope>
    <source>
        <strain evidence="5">JCM 9377</strain>
    </source>
</reference>
<keyword evidence="2" id="KW-1133">Transmembrane helix</keyword>
<gene>
    <name evidence="4" type="ORF">GCM10010468_03220</name>
</gene>
<evidence type="ECO:0000256" key="2">
    <source>
        <dbReference type="SAM" id="Phobius"/>
    </source>
</evidence>
<feature type="transmembrane region" description="Helical" evidence="2">
    <location>
        <begin position="99"/>
        <end position="116"/>
    </location>
</feature>
<feature type="transmembrane region" description="Helical" evidence="2">
    <location>
        <begin position="18"/>
        <end position="39"/>
    </location>
</feature>
<keyword evidence="2" id="KW-0472">Membrane</keyword>
<keyword evidence="2" id="KW-0812">Transmembrane</keyword>
<organism evidence="4 5">
    <name type="scientific">Actinocorallia longicatena</name>
    <dbReference type="NCBI Taxonomy" id="111803"/>
    <lineage>
        <taxon>Bacteria</taxon>
        <taxon>Bacillati</taxon>
        <taxon>Actinomycetota</taxon>
        <taxon>Actinomycetes</taxon>
        <taxon>Streptosporangiales</taxon>
        <taxon>Thermomonosporaceae</taxon>
        <taxon>Actinocorallia</taxon>
    </lineage>
</organism>
<dbReference type="Proteomes" id="UP001501237">
    <property type="component" value="Unassembled WGS sequence"/>
</dbReference>
<feature type="transmembrane region" description="Helical" evidence="2">
    <location>
        <begin position="128"/>
        <end position="147"/>
    </location>
</feature>
<protein>
    <submittedName>
        <fullName evidence="4">Alpha-(1-&gt;3)-arabinofuranosyltransferase</fullName>
    </submittedName>
</protein>
<dbReference type="Pfam" id="PF11847">
    <property type="entry name" value="GT-C_AftD"/>
    <property type="match status" value="1"/>
</dbReference>
<evidence type="ECO:0000313" key="5">
    <source>
        <dbReference type="Proteomes" id="UP001501237"/>
    </source>
</evidence>
<feature type="transmembrane region" description="Helical" evidence="2">
    <location>
        <begin position="219"/>
        <end position="240"/>
    </location>
</feature>
<feature type="domain" description="Alpha-(1-&gt;3)-arabinofuranosyltransferase N-terminal GT-C" evidence="3">
    <location>
        <begin position="25"/>
        <end position="664"/>
    </location>
</feature>
<feature type="transmembrane region" description="Helical" evidence="2">
    <location>
        <begin position="370"/>
        <end position="387"/>
    </location>
</feature>
<proteinExistence type="predicted"/>
<feature type="transmembrane region" description="Helical" evidence="2">
    <location>
        <begin position="1238"/>
        <end position="1268"/>
    </location>
</feature>
<comment type="caution">
    <text evidence="4">The sequence shown here is derived from an EMBL/GenBank/DDBJ whole genome shotgun (WGS) entry which is preliminary data.</text>
</comment>
<evidence type="ECO:0000313" key="4">
    <source>
        <dbReference type="EMBL" id="GAA3193762.1"/>
    </source>
</evidence>
<evidence type="ECO:0000256" key="1">
    <source>
        <dbReference type="SAM" id="MobiDB-lite"/>
    </source>
</evidence>
<feature type="transmembrane region" description="Helical" evidence="2">
    <location>
        <begin position="322"/>
        <end position="343"/>
    </location>
</feature>
<accession>A0ABP6PWK8</accession>